<name>A0A7M1UPI3_9CREN</name>
<dbReference type="OrthoDB" id="373366at2157"/>
<proteinExistence type="predicted"/>
<evidence type="ECO:0000313" key="1">
    <source>
        <dbReference type="EMBL" id="QOR94121.1"/>
    </source>
</evidence>
<evidence type="ECO:0000313" key="2">
    <source>
        <dbReference type="Proteomes" id="UP000593766"/>
    </source>
</evidence>
<gene>
    <name evidence="1" type="ORF">IMZ38_05660</name>
</gene>
<reference evidence="1 2" key="1">
    <citation type="submission" date="2020-10" db="EMBL/GenBank/DDBJ databases">
        <title>Complete genome sequence of Thermosphaera aggregans strain 3507.</title>
        <authorList>
            <person name="Zayulina K.S."/>
            <person name="Elcheninov A.G."/>
            <person name="Toshchakov S.V."/>
            <person name="Kublanov I.V."/>
            <person name="Kochetkova T.V."/>
        </authorList>
    </citation>
    <scope>NUCLEOTIDE SEQUENCE [LARGE SCALE GENOMIC DNA]</scope>
    <source>
        <strain evidence="1 2">3507</strain>
    </source>
</reference>
<protein>
    <submittedName>
        <fullName evidence="1">Uncharacterized protein</fullName>
    </submittedName>
</protein>
<accession>A0A7M1UPI3</accession>
<dbReference type="GeneID" id="59454884"/>
<dbReference type="RefSeq" id="WP_193435923.1">
    <property type="nucleotide sequence ID" value="NZ_CP063144.1"/>
</dbReference>
<dbReference type="EMBL" id="CP063144">
    <property type="protein sequence ID" value="QOR94121.1"/>
    <property type="molecule type" value="Genomic_DNA"/>
</dbReference>
<keyword evidence="2" id="KW-1185">Reference proteome</keyword>
<sequence>MSIAREPRKRKIIETGLKDLEPSIREHVENLMENIKDVSEKSPTSKIKRKQA</sequence>
<dbReference type="Proteomes" id="UP000593766">
    <property type="component" value="Chromosome"/>
</dbReference>
<organism evidence="1 2">
    <name type="scientific">Thermosphaera chiliense</name>
    <dbReference type="NCBI Taxonomy" id="3402707"/>
    <lineage>
        <taxon>Archaea</taxon>
        <taxon>Thermoproteota</taxon>
        <taxon>Thermoprotei</taxon>
        <taxon>Desulfurococcales</taxon>
        <taxon>Desulfurococcaceae</taxon>
        <taxon>Thermosphaera</taxon>
    </lineage>
</organism>
<dbReference type="AlphaFoldDB" id="A0A7M1UPI3"/>
<dbReference type="KEGG" id="tcs:IMZ38_05660"/>